<reference evidence="1 2" key="1">
    <citation type="submission" date="2013-03" db="EMBL/GenBank/DDBJ databases">
        <authorList>
            <person name="Le V."/>
        </authorList>
    </citation>
    <scope>NUCLEOTIDE SEQUENCE [LARGE SCALE GENOMIC DNA]</scope>
    <source>
        <strain evidence="1 2">BiD32</strain>
    </source>
</reference>
<gene>
    <name evidence="1" type="ORF">EBBID32_9680</name>
</gene>
<comment type="caution">
    <text evidence="1">The sequence shown here is derived from an EMBL/GenBank/DDBJ whole genome shotgun (WGS) entry which is preliminary data.</text>
</comment>
<sequence>MPPPKLAAHTPGLDILHPVEEGLFPCLGDDFDPPVAHRLHRRDGQLGGIDIPLIGQPGFDHYARTVAERRLDDARLEVGGDLLAFLVLRDVRHEEAQRLHLRDHSLARAVHAVAPEAVHTKIRFRHQTIGRLHDIGIRIEHVEHRARRDPRALADLEIIEIMPRRDLDRAGPQFRVGIIVADDPQPPPGDRLEDLLADHALVARVIGMDRDRHIGQHRFGPCRRDDDMVGPVGQTHAIGQRIFEPPETALRLLRLHLQIGNGGSEMRVPIDQPLVAIEQAALVQFHEHLDHRLAEMRVHGELFAAPVHRTAQPPQLAGDGAAAFLLPLPHFGDKFVARVIGALLALGVHLPLDHHLGRDARMVGADHPQRILSAQPLITDHDVLQRIVERMADMQAAGHIGRRIDDRIGLRVRPFGTEQAVRLPMLVPAGFDIGGVECFGQIGHAPRFNDPRAKIK</sequence>
<proteinExistence type="predicted"/>
<dbReference type="EMBL" id="CAVK010000046">
    <property type="protein sequence ID" value="CCW16631.1"/>
    <property type="molecule type" value="Genomic_DNA"/>
</dbReference>
<evidence type="ECO:0000313" key="1">
    <source>
        <dbReference type="EMBL" id="CCW16631.1"/>
    </source>
</evidence>
<dbReference type="Proteomes" id="UP000013201">
    <property type="component" value="Unassembled WGS sequence"/>
</dbReference>
<name>N1MI70_9SPHN</name>
<protein>
    <submittedName>
        <fullName evidence="1">Uncharacterized protein</fullName>
    </submittedName>
</protein>
<accession>N1MI70</accession>
<organism evidence="1 2">
    <name type="scientific">Sphingobium indicum BiD32</name>
    <dbReference type="NCBI Taxonomy" id="1301087"/>
    <lineage>
        <taxon>Bacteria</taxon>
        <taxon>Pseudomonadati</taxon>
        <taxon>Pseudomonadota</taxon>
        <taxon>Alphaproteobacteria</taxon>
        <taxon>Sphingomonadales</taxon>
        <taxon>Sphingomonadaceae</taxon>
        <taxon>Sphingobium</taxon>
    </lineage>
</organism>
<reference evidence="2" key="2">
    <citation type="submission" date="2013-04" db="EMBL/GenBank/DDBJ databases">
        <title>Bisphenol A degrading Sphingobium sp. strain BiD32.</title>
        <authorList>
            <person name="Nielsen J.L."/>
            <person name="Zhou N.A."/>
            <person name="Kjeldal H."/>
        </authorList>
    </citation>
    <scope>NUCLEOTIDE SEQUENCE [LARGE SCALE GENOMIC DNA]</scope>
    <source>
        <strain evidence="2">BiD32</strain>
    </source>
</reference>
<keyword evidence="2" id="KW-1185">Reference proteome</keyword>
<dbReference type="AntiFam" id="ANF00157">
    <property type="entry name" value="Shadow ORF (opposite ileS)"/>
</dbReference>
<evidence type="ECO:0000313" key="2">
    <source>
        <dbReference type="Proteomes" id="UP000013201"/>
    </source>
</evidence>
<dbReference type="AlphaFoldDB" id="N1MI70"/>